<evidence type="ECO:0000313" key="3">
    <source>
        <dbReference type="Proteomes" id="UP000557688"/>
    </source>
</evidence>
<gene>
    <name evidence="2" type="ORF">FHR90_000472</name>
</gene>
<evidence type="ECO:0000313" key="2">
    <source>
        <dbReference type="EMBL" id="MBB3172658.1"/>
    </source>
</evidence>
<organism evidence="2 3">
    <name type="scientific">Endobacter medicaginis</name>
    <dbReference type="NCBI Taxonomy" id="1181271"/>
    <lineage>
        <taxon>Bacteria</taxon>
        <taxon>Pseudomonadati</taxon>
        <taxon>Pseudomonadota</taxon>
        <taxon>Alphaproteobacteria</taxon>
        <taxon>Acetobacterales</taxon>
        <taxon>Acetobacteraceae</taxon>
        <taxon>Endobacter</taxon>
    </lineage>
</organism>
<dbReference type="InterPro" id="IPR012902">
    <property type="entry name" value="N_methyl_site"/>
</dbReference>
<accession>A0A839UR47</accession>
<keyword evidence="1" id="KW-1133">Transmembrane helix</keyword>
<keyword evidence="1" id="KW-0812">Transmembrane</keyword>
<dbReference type="InterPro" id="IPR045584">
    <property type="entry name" value="Pilin-like"/>
</dbReference>
<dbReference type="EMBL" id="JACHXV010000002">
    <property type="protein sequence ID" value="MBB3172658.1"/>
    <property type="molecule type" value="Genomic_DNA"/>
</dbReference>
<proteinExistence type="predicted"/>
<sequence length="153" mass="15852">MAVPGAFRGGPRTGFTLIEMIVVIVVLGLAMTIVLGHGRQYSPRLSLSAARTEVIGALRAARGAAIGQDRTVEMRLSAEGRLSGNGPPVTLGDSVPVGCDERGVAPRMLSVAFLADGSARIDGAARDGEICLGASGLRTRIAIDWFTGRVHAT</sequence>
<evidence type="ECO:0000256" key="1">
    <source>
        <dbReference type="SAM" id="Phobius"/>
    </source>
</evidence>
<dbReference type="Pfam" id="PF07963">
    <property type="entry name" value="N_methyl"/>
    <property type="match status" value="1"/>
</dbReference>
<dbReference type="Gene3D" id="3.30.700.10">
    <property type="entry name" value="Glycoprotein, Type 4 Pilin"/>
    <property type="match status" value="1"/>
</dbReference>
<name>A0A839UR47_9PROT</name>
<dbReference type="NCBIfam" id="TIGR02532">
    <property type="entry name" value="IV_pilin_GFxxxE"/>
    <property type="match status" value="1"/>
</dbReference>
<protein>
    <submittedName>
        <fullName evidence="2">General secretion pathway protein H</fullName>
    </submittedName>
</protein>
<comment type="caution">
    <text evidence="2">The sequence shown here is derived from an EMBL/GenBank/DDBJ whole genome shotgun (WGS) entry which is preliminary data.</text>
</comment>
<dbReference type="AlphaFoldDB" id="A0A839UR47"/>
<reference evidence="2 3" key="1">
    <citation type="submission" date="2020-08" db="EMBL/GenBank/DDBJ databases">
        <title>Genomic Encyclopedia of Type Strains, Phase III (KMG-III): the genomes of soil and plant-associated and newly described type strains.</title>
        <authorList>
            <person name="Whitman W."/>
        </authorList>
    </citation>
    <scope>NUCLEOTIDE SEQUENCE [LARGE SCALE GENOMIC DNA]</scope>
    <source>
        <strain evidence="2 3">CECT 8088</strain>
    </source>
</reference>
<dbReference type="Proteomes" id="UP000557688">
    <property type="component" value="Unassembled WGS sequence"/>
</dbReference>
<feature type="transmembrane region" description="Helical" evidence="1">
    <location>
        <begin position="15"/>
        <end position="36"/>
    </location>
</feature>
<keyword evidence="3" id="KW-1185">Reference proteome</keyword>
<dbReference type="PROSITE" id="PS00409">
    <property type="entry name" value="PROKAR_NTER_METHYL"/>
    <property type="match status" value="1"/>
</dbReference>
<dbReference type="SUPFAM" id="SSF54523">
    <property type="entry name" value="Pili subunits"/>
    <property type="match status" value="1"/>
</dbReference>
<keyword evidence="1" id="KW-0472">Membrane</keyword>
<dbReference type="RefSeq" id="WP_183274695.1">
    <property type="nucleotide sequence ID" value="NZ_JACHXV010000002.1"/>
</dbReference>